<accession>A0A517RM71</accession>
<organism evidence="2 3">
    <name type="scientific">Gimesia alba</name>
    <dbReference type="NCBI Taxonomy" id="2527973"/>
    <lineage>
        <taxon>Bacteria</taxon>
        <taxon>Pseudomonadati</taxon>
        <taxon>Planctomycetota</taxon>
        <taxon>Planctomycetia</taxon>
        <taxon>Planctomycetales</taxon>
        <taxon>Planctomycetaceae</taxon>
        <taxon>Gimesia</taxon>
    </lineage>
</organism>
<dbReference type="AlphaFoldDB" id="A0A517RM71"/>
<proteinExistence type="predicted"/>
<dbReference type="Proteomes" id="UP000317171">
    <property type="component" value="Chromosome"/>
</dbReference>
<name>A0A517RM71_9PLAN</name>
<dbReference type="InterPro" id="IPR008969">
    <property type="entry name" value="CarboxyPept-like_regulatory"/>
</dbReference>
<feature type="chain" id="PRO_5022143376" description="Rhamnogalacturonan lyase domain-containing protein" evidence="1">
    <location>
        <begin position="28"/>
        <end position="251"/>
    </location>
</feature>
<evidence type="ECO:0000313" key="3">
    <source>
        <dbReference type="Proteomes" id="UP000317171"/>
    </source>
</evidence>
<evidence type="ECO:0000313" key="2">
    <source>
        <dbReference type="EMBL" id="QDT44977.1"/>
    </source>
</evidence>
<protein>
    <recommendedName>
        <fullName evidence="4">Rhamnogalacturonan lyase domain-containing protein</fullName>
    </recommendedName>
</protein>
<feature type="signal peptide" evidence="1">
    <location>
        <begin position="1"/>
        <end position="27"/>
    </location>
</feature>
<gene>
    <name evidence="2" type="ORF">Pan241w_50940</name>
</gene>
<dbReference type="EMBL" id="CP036269">
    <property type="protein sequence ID" value="QDT44977.1"/>
    <property type="molecule type" value="Genomic_DNA"/>
</dbReference>
<evidence type="ECO:0000256" key="1">
    <source>
        <dbReference type="SAM" id="SignalP"/>
    </source>
</evidence>
<evidence type="ECO:0008006" key="4">
    <source>
        <dbReference type="Google" id="ProtNLM"/>
    </source>
</evidence>
<keyword evidence="1" id="KW-0732">Signal</keyword>
<sequence precursor="true">MKDFQKQITKYLSLCGLLLFIVQPLEATEWGDLSGQFIYTGKPPAPHPKKLKIPQNQSLVIGKNGGIKNICFYLRETFSQNIKIHSSYNQLPKKVFLSHQNSIYEPHVSGLWYERQQLICINKDPHPHLIQFFTLRNHFPDRLPKEINNQRTFRFHTHEIVPVPVKCKMHPWESAYLMVLAHPYFTSTDETGAFTIKNLPVGDHEFKVWHEQLGNIEAKDEWKRGRIKIKIKPGKNDLGVIKVSPKLVKKQ</sequence>
<dbReference type="OrthoDB" id="272057at2"/>
<dbReference type="KEGG" id="gaz:Pan241w_50940"/>
<dbReference type="RefSeq" id="WP_145220837.1">
    <property type="nucleotide sequence ID" value="NZ_CP036269.1"/>
</dbReference>
<keyword evidence="3" id="KW-1185">Reference proteome</keyword>
<dbReference type="SUPFAM" id="SSF49464">
    <property type="entry name" value="Carboxypeptidase regulatory domain-like"/>
    <property type="match status" value="1"/>
</dbReference>
<reference evidence="2 3" key="1">
    <citation type="submission" date="2019-02" db="EMBL/GenBank/DDBJ databases">
        <title>Deep-cultivation of Planctomycetes and their phenomic and genomic characterization uncovers novel biology.</title>
        <authorList>
            <person name="Wiegand S."/>
            <person name="Jogler M."/>
            <person name="Boedeker C."/>
            <person name="Pinto D."/>
            <person name="Vollmers J."/>
            <person name="Rivas-Marin E."/>
            <person name="Kohn T."/>
            <person name="Peeters S.H."/>
            <person name="Heuer A."/>
            <person name="Rast P."/>
            <person name="Oberbeckmann S."/>
            <person name="Bunk B."/>
            <person name="Jeske O."/>
            <person name="Meyerdierks A."/>
            <person name="Storesund J.E."/>
            <person name="Kallscheuer N."/>
            <person name="Luecker S."/>
            <person name="Lage O.M."/>
            <person name="Pohl T."/>
            <person name="Merkel B.J."/>
            <person name="Hornburger P."/>
            <person name="Mueller R.-W."/>
            <person name="Bruemmer F."/>
            <person name="Labrenz M."/>
            <person name="Spormann A.M."/>
            <person name="Op den Camp H."/>
            <person name="Overmann J."/>
            <person name="Amann R."/>
            <person name="Jetten M.S.M."/>
            <person name="Mascher T."/>
            <person name="Medema M.H."/>
            <person name="Devos D.P."/>
            <person name="Kaster A.-K."/>
            <person name="Ovreas L."/>
            <person name="Rohde M."/>
            <person name="Galperin M.Y."/>
            <person name="Jogler C."/>
        </authorList>
    </citation>
    <scope>NUCLEOTIDE SEQUENCE [LARGE SCALE GENOMIC DNA]</scope>
    <source>
        <strain evidence="2 3">Pan241w</strain>
    </source>
</reference>